<dbReference type="GO" id="GO:0004124">
    <property type="term" value="F:cysteine synthase activity"/>
    <property type="evidence" value="ECO:0007669"/>
    <property type="project" value="UniProtKB-EC"/>
</dbReference>
<evidence type="ECO:0000256" key="12">
    <source>
        <dbReference type="ARBA" id="ARBA00072090"/>
    </source>
</evidence>
<keyword evidence="8" id="KW-1133">Transmembrane helix</keyword>
<dbReference type="SUPFAM" id="SSF53686">
    <property type="entry name" value="Tryptophan synthase beta subunit-like PLP-dependent enzymes"/>
    <property type="match status" value="1"/>
</dbReference>
<comment type="similarity">
    <text evidence="3">Belongs to the cysteine synthase/cystathionine beta-synthase family.</text>
</comment>
<evidence type="ECO:0000256" key="11">
    <source>
        <dbReference type="ARBA" id="ARBA00047931"/>
    </source>
</evidence>
<dbReference type="InterPro" id="IPR036052">
    <property type="entry name" value="TrpB-like_PALP_sf"/>
</dbReference>
<gene>
    <name evidence="17" type="primary">CYS12</name>
    <name evidence="17" type="ORF">LTR62_002329</name>
</gene>
<keyword evidence="5" id="KW-0808">Transferase</keyword>
<name>A0AAN7T7J8_9PEZI</name>
<dbReference type="GO" id="GO:0005741">
    <property type="term" value="C:mitochondrial outer membrane"/>
    <property type="evidence" value="ECO:0007669"/>
    <property type="project" value="UniProtKB-SubCell"/>
</dbReference>
<keyword evidence="10" id="KW-0472">Membrane</keyword>
<keyword evidence="9" id="KW-0496">Mitochondrion</keyword>
<comment type="catalytic activity">
    <reaction evidence="11">
        <text>O-acetyl-L-serine + hydrogen sulfide = L-cysteine + acetate</text>
        <dbReference type="Rhea" id="RHEA:14829"/>
        <dbReference type="ChEBI" id="CHEBI:29919"/>
        <dbReference type="ChEBI" id="CHEBI:30089"/>
        <dbReference type="ChEBI" id="CHEBI:35235"/>
        <dbReference type="ChEBI" id="CHEBI:58340"/>
        <dbReference type="EC" id="2.5.1.47"/>
    </reaction>
</comment>
<dbReference type="InterPro" id="IPR001216">
    <property type="entry name" value="P-phosphate_BS"/>
</dbReference>
<dbReference type="Proteomes" id="UP001310890">
    <property type="component" value="Unassembled WGS sequence"/>
</dbReference>
<proteinExistence type="inferred from homology"/>
<dbReference type="EMBL" id="JAVRRL010000161">
    <property type="protein sequence ID" value="KAK5105727.1"/>
    <property type="molecule type" value="Genomic_DNA"/>
</dbReference>
<evidence type="ECO:0000256" key="1">
    <source>
        <dbReference type="ARBA" id="ARBA00001933"/>
    </source>
</evidence>
<dbReference type="Pfam" id="PF00291">
    <property type="entry name" value="PALP"/>
    <property type="match status" value="1"/>
</dbReference>
<evidence type="ECO:0000256" key="8">
    <source>
        <dbReference type="ARBA" id="ARBA00022989"/>
    </source>
</evidence>
<evidence type="ECO:0000313" key="18">
    <source>
        <dbReference type="Proteomes" id="UP001310890"/>
    </source>
</evidence>
<dbReference type="Gene3D" id="3.40.50.1100">
    <property type="match status" value="2"/>
</dbReference>
<protein>
    <recommendedName>
        <fullName evidence="12">Cysteine synthase 2</fullName>
        <ecNumber evidence="4">2.5.1.47</ecNumber>
    </recommendedName>
    <alternativeName>
        <fullName evidence="14">Cysteine synthase-like protein</fullName>
    </alternativeName>
    <alternativeName>
        <fullName evidence="13">O-acetylserine (thiol)-lyase 2</fullName>
    </alternativeName>
    <alternativeName>
        <fullName evidence="15">O-acetylserine sulfhydrylase 2</fullName>
    </alternativeName>
</protein>
<evidence type="ECO:0000313" key="17">
    <source>
        <dbReference type="EMBL" id="KAK5105727.1"/>
    </source>
</evidence>
<evidence type="ECO:0000256" key="13">
    <source>
        <dbReference type="ARBA" id="ARBA00078263"/>
    </source>
</evidence>
<reference evidence="17" key="1">
    <citation type="submission" date="2023-08" db="EMBL/GenBank/DDBJ databases">
        <title>Black Yeasts Isolated from many extreme environments.</title>
        <authorList>
            <person name="Coleine C."/>
            <person name="Stajich J.E."/>
            <person name="Selbmann L."/>
        </authorList>
    </citation>
    <scope>NUCLEOTIDE SEQUENCE</scope>
    <source>
        <strain evidence="17">CCFEE 5401</strain>
    </source>
</reference>
<dbReference type="PROSITE" id="PS00901">
    <property type="entry name" value="CYS_SYNTHASE"/>
    <property type="match status" value="1"/>
</dbReference>
<dbReference type="FunFam" id="3.40.50.1100:FF:000096">
    <property type="entry name" value="Related to cysteine synthase"/>
    <property type="match status" value="1"/>
</dbReference>
<dbReference type="InterPro" id="IPR050214">
    <property type="entry name" value="Cys_Synth/Cystath_Beta-Synth"/>
</dbReference>
<evidence type="ECO:0000256" key="5">
    <source>
        <dbReference type="ARBA" id="ARBA00022679"/>
    </source>
</evidence>
<comment type="cofactor">
    <cofactor evidence="1">
        <name>pyridoxal 5'-phosphate</name>
        <dbReference type="ChEBI" id="CHEBI:597326"/>
    </cofactor>
</comment>
<organism evidence="17 18">
    <name type="scientific">Meristemomyces frigidus</name>
    <dbReference type="NCBI Taxonomy" id="1508187"/>
    <lineage>
        <taxon>Eukaryota</taxon>
        <taxon>Fungi</taxon>
        <taxon>Dikarya</taxon>
        <taxon>Ascomycota</taxon>
        <taxon>Pezizomycotina</taxon>
        <taxon>Dothideomycetes</taxon>
        <taxon>Dothideomycetidae</taxon>
        <taxon>Mycosphaerellales</taxon>
        <taxon>Teratosphaeriaceae</taxon>
        <taxon>Meristemomyces</taxon>
    </lineage>
</organism>
<evidence type="ECO:0000256" key="2">
    <source>
        <dbReference type="ARBA" id="ARBA00004572"/>
    </source>
</evidence>
<dbReference type="EC" id="2.5.1.47" evidence="4"/>
<evidence type="ECO:0000256" key="15">
    <source>
        <dbReference type="ARBA" id="ARBA00079149"/>
    </source>
</evidence>
<evidence type="ECO:0000256" key="7">
    <source>
        <dbReference type="ARBA" id="ARBA00022787"/>
    </source>
</evidence>
<evidence type="ECO:0000256" key="4">
    <source>
        <dbReference type="ARBA" id="ARBA00012681"/>
    </source>
</evidence>
<dbReference type="GO" id="GO:0006535">
    <property type="term" value="P:cysteine biosynthetic process from serine"/>
    <property type="evidence" value="ECO:0007669"/>
    <property type="project" value="InterPro"/>
</dbReference>
<comment type="caution">
    <text evidence="17">The sequence shown here is derived from an EMBL/GenBank/DDBJ whole genome shotgun (WGS) entry which is preliminary data.</text>
</comment>
<dbReference type="InterPro" id="IPR001926">
    <property type="entry name" value="TrpB-like_PALP"/>
</dbReference>
<sequence>MGLFSEFLTAIWNRILDNKGKVTSTGGFLFGILVTLTFKDLYPDLEASYRRRLRQLRGQNVPRLPPDQTDTVHLEDHTKDSSNVVANLDDDRRTHDVATDEHIGVGVAGLIGNTPLIKLKSLSDATGCEILAKAEYLNGAGNSPKDRVALSIINMAEEEGLLVPNRGDTIYEGTVGSTGISLAAVCRARGYKAYICMPDDQASEKSDLLLKLGAIVERVRPASIVDQDQFVNLARRRAQEHTNDPTKPGRGFFADQFENTANYLAHLATTGPEIYAQTNGHLDAFVAGAGTGGTISGVALALKPHLPGMQVVLADPQGSGLFNKIKHGVMFSSTEAEGTRRRHQVDSIVEGVGINRLTKNFSAGIELIDDAVKVTDEQAMKMARWLVEKEGLFVGASSAVNCVAAAVTAKRLEKGKRIVTVLCDSGTRHLSKFWKEAGDIGGADVEFSLEEILGTGN</sequence>
<evidence type="ECO:0000256" key="3">
    <source>
        <dbReference type="ARBA" id="ARBA00007103"/>
    </source>
</evidence>
<evidence type="ECO:0000259" key="16">
    <source>
        <dbReference type="Pfam" id="PF00291"/>
    </source>
</evidence>
<comment type="subcellular location">
    <subcellularLocation>
        <location evidence="2">Mitochondrion outer membrane</location>
        <topology evidence="2">Single-pass membrane protein</topology>
    </subcellularLocation>
</comment>
<accession>A0AAN7T7J8</accession>
<keyword evidence="7" id="KW-1000">Mitochondrion outer membrane</keyword>
<dbReference type="CDD" id="cd01561">
    <property type="entry name" value="CBS_like"/>
    <property type="match status" value="1"/>
</dbReference>
<evidence type="ECO:0000256" key="14">
    <source>
        <dbReference type="ARBA" id="ARBA00078545"/>
    </source>
</evidence>
<evidence type="ECO:0000256" key="6">
    <source>
        <dbReference type="ARBA" id="ARBA00022692"/>
    </source>
</evidence>
<keyword evidence="6" id="KW-0812">Transmembrane</keyword>
<feature type="domain" description="Tryptophan synthase beta chain-like PALP" evidence="16">
    <location>
        <begin position="109"/>
        <end position="424"/>
    </location>
</feature>
<dbReference type="PANTHER" id="PTHR10314">
    <property type="entry name" value="CYSTATHIONINE BETA-SYNTHASE"/>
    <property type="match status" value="1"/>
</dbReference>
<evidence type="ECO:0000256" key="10">
    <source>
        <dbReference type="ARBA" id="ARBA00023136"/>
    </source>
</evidence>
<dbReference type="AlphaFoldDB" id="A0AAN7T7J8"/>
<evidence type="ECO:0000256" key="9">
    <source>
        <dbReference type="ARBA" id="ARBA00023128"/>
    </source>
</evidence>